<dbReference type="AlphaFoldDB" id="A0A2U1AP79"/>
<dbReference type="Gene3D" id="1.10.260.40">
    <property type="entry name" value="lambda repressor-like DNA-binding domains"/>
    <property type="match status" value="1"/>
</dbReference>
<dbReference type="GeneID" id="78296383"/>
<feature type="domain" description="HTH lacI-type" evidence="4">
    <location>
        <begin position="5"/>
        <end position="74"/>
    </location>
</feature>
<accession>A0A2U1AP79</accession>
<keyword evidence="1" id="KW-0805">Transcription regulation</keyword>
<dbReference type="PROSITE" id="PS00356">
    <property type="entry name" value="HTH_LACI_1"/>
    <property type="match status" value="1"/>
</dbReference>
<dbReference type="Proteomes" id="UP000576225">
    <property type="component" value="Unassembled WGS sequence"/>
</dbReference>
<dbReference type="RefSeq" id="WP_116885096.1">
    <property type="nucleotide sequence ID" value="NZ_CAJKCJ010000033.1"/>
</dbReference>
<keyword evidence="2" id="KW-0238">DNA-binding</keyword>
<dbReference type="InterPro" id="IPR010982">
    <property type="entry name" value="Lambda_DNA-bd_dom_sf"/>
</dbReference>
<dbReference type="GO" id="GO:0003700">
    <property type="term" value="F:DNA-binding transcription factor activity"/>
    <property type="evidence" value="ECO:0007669"/>
    <property type="project" value="TreeGrafter"/>
</dbReference>
<evidence type="ECO:0000256" key="3">
    <source>
        <dbReference type="ARBA" id="ARBA00023163"/>
    </source>
</evidence>
<dbReference type="Gene3D" id="3.40.50.2300">
    <property type="match status" value="2"/>
</dbReference>
<dbReference type="PANTHER" id="PTHR30146:SF153">
    <property type="entry name" value="LACTOSE OPERON REPRESSOR"/>
    <property type="match status" value="1"/>
</dbReference>
<dbReference type="InterPro" id="IPR046335">
    <property type="entry name" value="LacI/GalR-like_sensor"/>
</dbReference>
<dbReference type="Pfam" id="PF00356">
    <property type="entry name" value="LacI"/>
    <property type="match status" value="1"/>
</dbReference>
<evidence type="ECO:0000313" key="5">
    <source>
        <dbReference type="EMBL" id="NMD86519.1"/>
    </source>
</evidence>
<evidence type="ECO:0000256" key="2">
    <source>
        <dbReference type="ARBA" id="ARBA00023125"/>
    </source>
</evidence>
<dbReference type="InterPro" id="IPR000843">
    <property type="entry name" value="HTH_LacI"/>
</dbReference>
<name>A0A2U1AP79_9BACT</name>
<dbReference type="SUPFAM" id="SSF47413">
    <property type="entry name" value="lambda repressor-like DNA-binding domains"/>
    <property type="match status" value="1"/>
</dbReference>
<dbReference type="SMART" id="SM00354">
    <property type="entry name" value="HTH_LACI"/>
    <property type="match status" value="1"/>
</dbReference>
<dbReference type="GO" id="GO:0000976">
    <property type="term" value="F:transcription cis-regulatory region binding"/>
    <property type="evidence" value="ECO:0007669"/>
    <property type="project" value="TreeGrafter"/>
</dbReference>
<dbReference type="SUPFAM" id="SSF53822">
    <property type="entry name" value="Periplasmic binding protein-like I"/>
    <property type="match status" value="1"/>
</dbReference>
<comment type="caution">
    <text evidence="6">The sequence shown here is derived from an EMBL/GenBank/DDBJ whole genome shotgun (WGS) entry which is preliminary data.</text>
</comment>
<proteinExistence type="predicted"/>
<dbReference type="Pfam" id="PF13377">
    <property type="entry name" value="Peripla_BP_3"/>
    <property type="match status" value="1"/>
</dbReference>
<evidence type="ECO:0000313" key="6">
    <source>
        <dbReference type="EMBL" id="PVY38239.1"/>
    </source>
</evidence>
<dbReference type="PANTHER" id="PTHR30146">
    <property type="entry name" value="LACI-RELATED TRANSCRIPTIONAL REPRESSOR"/>
    <property type="match status" value="1"/>
</dbReference>
<dbReference type="CDD" id="cd01392">
    <property type="entry name" value="HTH_LacI"/>
    <property type="match status" value="1"/>
</dbReference>
<dbReference type="EMBL" id="QEKH01000027">
    <property type="protein sequence ID" value="PVY38239.1"/>
    <property type="molecule type" value="Genomic_DNA"/>
</dbReference>
<organism evidence="6 7">
    <name type="scientific">Victivallis vadensis</name>
    <dbReference type="NCBI Taxonomy" id="172901"/>
    <lineage>
        <taxon>Bacteria</taxon>
        <taxon>Pseudomonadati</taxon>
        <taxon>Lentisphaerota</taxon>
        <taxon>Lentisphaeria</taxon>
        <taxon>Victivallales</taxon>
        <taxon>Victivallaceae</taxon>
        <taxon>Victivallis</taxon>
    </lineage>
</organism>
<dbReference type="CDD" id="cd06267">
    <property type="entry name" value="PBP1_LacI_sugar_binding-like"/>
    <property type="match status" value="1"/>
</dbReference>
<reference evidence="5 8" key="2">
    <citation type="submission" date="2020-04" db="EMBL/GenBank/DDBJ databases">
        <authorList>
            <person name="Hitch T.C.A."/>
            <person name="Wylensek D."/>
            <person name="Clavel T."/>
        </authorList>
    </citation>
    <scope>NUCLEOTIDE SEQUENCE [LARGE SCALE GENOMIC DNA]</scope>
    <source>
        <strain evidence="5 8">COR2-253-APC-1A</strain>
    </source>
</reference>
<dbReference type="Proteomes" id="UP000245959">
    <property type="component" value="Unassembled WGS sequence"/>
</dbReference>
<dbReference type="EMBL" id="JABAEW010000012">
    <property type="protein sequence ID" value="NMD86519.1"/>
    <property type="molecule type" value="Genomic_DNA"/>
</dbReference>
<evidence type="ECO:0000256" key="1">
    <source>
        <dbReference type="ARBA" id="ARBA00023015"/>
    </source>
</evidence>
<gene>
    <name evidence="6" type="ORF">C8D82_1271</name>
    <name evidence="5" type="ORF">HF882_07990</name>
</gene>
<keyword evidence="3" id="KW-0804">Transcription</keyword>
<dbReference type="InterPro" id="IPR028082">
    <property type="entry name" value="Peripla_BP_I"/>
</dbReference>
<reference evidence="6 7" key="1">
    <citation type="submission" date="2018-04" db="EMBL/GenBank/DDBJ databases">
        <title>Genomic Encyclopedia of Type Strains, Phase IV (KMG-IV): sequencing the most valuable type-strain genomes for metagenomic binning, comparative biology and taxonomic classification.</title>
        <authorList>
            <person name="Goeker M."/>
        </authorList>
    </citation>
    <scope>NUCLEOTIDE SEQUENCE [LARGE SCALE GENOMIC DNA]</scope>
    <source>
        <strain evidence="6 7">DSM 14823</strain>
    </source>
</reference>
<protein>
    <submittedName>
        <fullName evidence="6">LacI family transcriptional regulator</fullName>
    </submittedName>
</protein>
<evidence type="ECO:0000313" key="7">
    <source>
        <dbReference type="Proteomes" id="UP000245959"/>
    </source>
</evidence>
<evidence type="ECO:0000259" key="4">
    <source>
        <dbReference type="SMART" id="SM00354"/>
    </source>
</evidence>
<keyword evidence="7" id="KW-1185">Reference proteome</keyword>
<evidence type="ECO:0000313" key="8">
    <source>
        <dbReference type="Proteomes" id="UP000576225"/>
    </source>
</evidence>
<sequence length="340" mass="37377">MILEHTTIKEVADRARVSTATVSRILSGKHCHRSTTVETVRRAIEELRSAGPVLTGFESAAPESVGIVMFAYRDFLNSSYNATLATAIMETLTAEDFSAQFIALSSKRLSIDYIESLVREHRLKGLLIPEFDMLYTVSEQLAKLPIPVVCIGNLAETGLRYSVCADNVSAGRDAANYLWSRGHRRFGIVTMSRSDICQAQRTAGFLETLRELGGAPEQVMIREYRSLNDSVSGVISALANMQERPTALFSTNSLMSQKLIAGAAAVGIRVPEELSLLSFEENNELLYMPVPVSAIRQPTRELGETAVRMLINLIRGLAVPEHEVLNCSLVARSSVAKRNE</sequence>